<dbReference type="PANTHER" id="PTHR21043">
    <property type="entry name" value="IOJAP SUPERFAMILY ORTHOLOG"/>
    <property type="match status" value="1"/>
</dbReference>
<dbReference type="GO" id="GO:0090071">
    <property type="term" value="P:negative regulation of ribosome biogenesis"/>
    <property type="evidence" value="ECO:0007669"/>
    <property type="project" value="UniProtKB-UniRule"/>
</dbReference>
<sequence>MSIIKEMVKIAYNALDDKQGEDIRIIDISGISVMADYFIIAHGNNPNHVRTLMDFTEEKLNKAGFDTKNIEGNHNGSWVLLDFKDIIVHIFDKENRSFYDLERIWADGKIIEDVKSF</sequence>
<dbReference type="AlphaFoldDB" id="A0A3P7RSL3"/>
<evidence type="ECO:0000256" key="1">
    <source>
        <dbReference type="ARBA" id="ARBA00010574"/>
    </source>
</evidence>
<evidence type="ECO:0000256" key="2">
    <source>
        <dbReference type="HAMAP-Rule" id="MF_01477"/>
    </source>
</evidence>
<protein>
    <recommendedName>
        <fullName evidence="2">Ribosomal silencing factor RsfS</fullName>
    </recommendedName>
</protein>
<dbReference type="EMBL" id="LR130778">
    <property type="protein sequence ID" value="VDN46006.1"/>
    <property type="molecule type" value="Genomic_DNA"/>
</dbReference>
<dbReference type="GO" id="GO:0005737">
    <property type="term" value="C:cytoplasm"/>
    <property type="evidence" value="ECO:0007669"/>
    <property type="project" value="UniProtKB-SubCell"/>
</dbReference>
<dbReference type="NCBIfam" id="TIGR00090">
    <property type="entry name" value="rsfS_iojap_ybeB"/>
    <property type="match status" value="1"/>
</dbReference>
<comment type="similarity">
    <text evidence="1 2">Belongs to the Iojap/RsfS family.</text>
</comment>
<keyword evidence="2" id="KW-0678">Repressor</keyword>
<dbReference type="Pfam" id="PF02410">
    <property type="entry name" value="RsfS"/>
    <property type="match status" value="1"/>
</dbReference>
<dbReference type="Proteomes" id="UP000279029">
    <property type="component" value="Chromosome"/>
</dbReference>
<comment type="subunit">
    <text evidence="2">Interacts with ribosomal protein uL14 (rplN).</text>
</comment>
<keyword evidence="2" id="KW-0963">Cytoplasm</keyword>
<dbReference type="GO" id="GO:0042256">
    <property type="term" value="P:cytosolic ribosome assembly"/>
    <property type="evidence" value="ECO:0007669"/>
    <property type="project" value="UniProtKB-UniRule"/>
</dbReference>
<dbReference type="PANTHER" id="PTHR21043:SF0">
    <property type="entry name" value="MITOCHONDRIAL ASSEMBLY OF RIBOSOMAL LARGE SUBUNIT PROTEIN 1"/>
    <property type="match status" value="1"/>
</dbReference>
<dbReference type="KEGG" id="cbar:PATL70BA_0164"/>
<gene>
    <name evidence="2 3" type="primary">rsfS</name>
    <name evidence="3" type="ORF">PATL70BA_0164</name>
</gene>
<comment type="subcellular location">
    <subcellularLocation>
        <location evidence="2">Cytoplasm</location>
    </subcellularLocation>
</comment>
<keyword evidence="4" id="KW-1185">Reference proteome</keyword>
<dbReference type="InterPro" id="IPR004394">
    <property type="entry name" value="Iojap/RsfS/C7orf30"/>
</dbReference>
<accession>A0A3P7RSL3</accession>
<dbReference type="RefSeq" id="WP_125135582.1">
    <property type="nucleotide sequence ID" value="NZ_LR130778.1"/>
</dbReference>
<reference evidence="3 4" key="1">
    <citation type="submission" date="2018-09" db="EMBL/GenBank/DDBJ databases">
        <authorList>
            <person name="Postec A."/>
        </authorList>
    </citation>
    <scope>NUCLEOTIDE SEQUENCE [LARGE SCALE GENOMIC DNA]</scope>
    <source>
        <strain evidence="3">70B-A</strain>
    </source>
</reference>
<name>A0A3P7RSL3_9FIRM</name>
<keyword evidence="2" id="KW-0810">Translation regulation</keyword>
<dbReference type="GO" id="GO:0043023">
    <property type="term" value="F:ribosomal large subunit binding"/>
    <property type="evidence" value="ECO:0007669"/>
    <property type="project" value="TreeGrafter"/>
</dbReference>
<comment type="function">
    <text evidence="2">Functions as a ribosomal silencing factor. Interacts with ribosomal protein uL14 (rplN), blocking formation of intersubunit bridge B8. Prevents association of the 30S and 50S ribosomal subunits and the formation of functional ribosomes, thus repressing translation.</text>
</comment>
<dbReference type="SUPFAM" id="SSF81301">
    <property type="entry name" value="Nucleotidyltransferase"/>
    <property type="match status" value="1"/>
</dbReference>
<evidence type="ECO:0000313" key="4">
    <source>
        <dbReference type="Proteomes" id="UP000279029"/>
    </source>
</evidence>
<dbReference type="OrthoDB" id="9793681at2"/>
<organism evidence="3 4">
    <name type="scientific">Petrocella atlantisensis</name>
    <dbReference type="NCBI Taxonomy" id="2173034"/>
    <lineage>
        <taxon>Bacteria</taxon>
        <taxon>Bacillati</taxon>
        <taxon>Bacillota</taxon>
        <taxon>Clostridia</taxon>
        <taxon>Lachnospirales</taxon>
        <taxon>Vallitaleaceae</taxon>
        <taxon>Petrocella</taxon>
    </lineage>
</organism>
<dbReference type="Gene3D" id="3.30.460.10">
    <property type="entry name" value="Beta Polymerase, domain 2"/>
    <property type="match status" value="1"/>
</dbReference>
<evidence type="ECO:0000313" key="3">
    <source>
        <dbReference type="EMBL" id="VDN46006.1"/>
    </source>
</evidence>
<dbReference type="HAMAP" id="MF_01477">
    <property type="entry name" value="Iojap_RsfS"/>
    <property type="match status" value="1"/>
</dbReference>
<dbReference type="InterPro" id="IPR043519">
    <property type="entry name" value="NT_sf"/>
</dbReference>
<proteinExistence type="inferred from homology"/>
<dbReference type="GO" id="GO:0017148">
    <property type="term" value="P:negative regulation of translation"/>
    <property type="evidence" value="ECO:0007669"/>
    <property type="project" value="UniProtKB-UniRule"/>
</dbReference>